<evidence type="ECO:0000313" key="2">
    <source>
        <dbReference type="Proteomes" id="UP000805193"/>
    </source>
</evidence>
<comment type="caution">
    <text evidence="1">The sequence shown here is derived from an EMBL/GenBank/DDBJ whole genome shotgun (WGS) entry which is preliminary data.</text>
</comment>
<gene>
    <name evidence="1" type="ORF">HPB47_012170</name>
</gene>
<protein>
    <submittedName>
        <fullName evidence="1">Uncharacterized protein</fullName>
    </submittedName>
</protein>
<dbReference type="EMBL" id="JABSTQ010011495">
    <property type="protein sequence ID" value="KAG0410710.1"/>
    <property type="molecule type" value="Genomic_DNA"/>
</dbReference>
<evidence type="ECO:0000313" key="1">
    <source>
        <dbReference type="EMBL" id="KAG0410710.1"/>
    </source>
</evidence>
<keyword evidence="2" id="KW-1185">Reference proteome</keyword>
<name>A0AC60NU92_IXOPE</name>
<dbReference type="Proteomes" id="UP000805193">
    <property type="component" value="Unassembled WGS sequence"/>
</dbReference>
<reference evidence="1 2" key="1">
    <citation type="journal article" date="2020" name="Cell">
        <title>Large-Scale Comparative Analyses of Tick Genomes Elucidate Their Genetic Diversity and Vector Capacities.</title>
        <authorList>
            <consortium name="Tick Genome and Microbiome Consortium (TIGMIC)"/>
            <person name="Jia N."/>
            <person name="Wang J."/>
            <person name="Shi W."/>
            <person name="Du L."/>
            <person name="Sun Y."/>
            <person name="Zhan W."/>
            <person name="Jiang J.F."/>
            <person name="Wang Q."/>
            <person name="Zhang B."/>
            <person name="Ji P."/>
            <person name="Bell-Sakyi L."/>
            <person name="Cui X.M."/>
            <person name="Yuan T.T."/>
            <person name="Jiang B.G."/>
            <person name="Yang W.F."/>
            <person name="Lam T.T."/>
            <person name="Chang Q.C."/>
            <person name="Ding S.J."/>
            <person name="Wang X.J."/>
            <person name="Zhu J.G."/>
            <person name="Ruan X.D."/>
            <person name="Zhao L."/>
            <person name="Wei J.T."/>
            <person name="Ye R.Z."/>
            <person name="Que T.C."/>
            <person name="Du C.H."/>
            <person name="Zhou Y.H."/>
            <person name="Cheng J.X."/>
            <person name="Dai P.F."/>
            <person name="Guo W.B."/>
            <person name="Han X.H."/>
            <person name="Huang E.J."/>
            <person name="Li L.F."/>
            <person name="Wei W."/>
            <person name="Gao Y.C."/>
            <person name="Liu J.Z."/>
            <person name="Shao H.Z."/>
            <person name="Wang X."/>
            <person name="Wang C.C."/>
            <person name="Yang T.C."/>
            <person name="Huo Q.B."/>
            <person name="Li W."/>
            <person name="Chen H.Y."/>
            <person name="Chen S.E."/>
            <person name="Zhou L.G."/>
            <person name="Ni X.B."/>
            <person name="Tian J.H."/>
            <person name="Sheng Y."/>
            <person name="Liu T."/>
            <person name="Pan Y.S."/>
            <person name="Xia L.Y."/>
            <person name="Li J."/>
            <person name="Zhao F."/>
            <person name="Cao W.C."/>
        </authorList>
    </citation>
    <scope>NUCLEOTIDE SEQUENCE [LARGE SCALE GENOMIC DNA]</scope>
    <source>
        <strain evidence="1">Iper-2018</strain>
    </source>
</reference>
<organism evidence="1 2">
    <name type="scientific">Ixodes persulcatus</name>
    <name type="common">Taiga tick</name>
    <dbReference type="NCBI Taxonomy" id="34615"/>
    <lineage>
        <taxon>Eukaryota</taxon>
        <taxon>Metazoa</taxon>
        <taxon>Ecdysozoa</taxon>
        <taxon>Arthropoda</taxon>
        <taxon>Chelicerata</taxon>
        <taxon>Arachnida</taxon>
        <taxon>Acari</taxon>
        <taxon>Parasitiformes</taxon>
        <taxon>Ixodida</taxon>
        <taxon>Ixodoidea</taxon>
        <taxon>Ixodidae</taxon>
        <taxon>Ixodinae</taxon>
        <taxon>Ixodes</taxon>
    </lineage>
</organism>
<proteinExistence type="predicted"/>
<sequence>MYILHVGMNDLLQGHQPDAIVECLENKWRTRQGALVVCSIPEVTSRGKEMQAAAMLLNARLKKMYKKIRAKYVDLTRDLAIIATMKKDGLHYNKEGTHVVTGRLAEVAEPFLGERRKRRSNTGDHWYPKQLDEKSLTQNTEEVVHHQVRRRGLEGSQVHDSRPEAPSPSRESWMGYPPRPRFKSDTRGQVVRPIMECATMQGSALPEKKSIMGELAPSRERTPAVPVPTCLHLRQMPQSTCMDPPWVAMPNPRQMNMGLYPFVPNSSLPGCYPLDPPPWIQAMVAQTVQRQLETTGQE</sequence>
<accession>A0AC60NU92</accession>